<accession>A0ABV8LB70</accession>
<organism evidence="1 2">
    <name type="scientific">Nocardia rhizosphaerae</name>
    <dbReference type="NCBI Taxonomy" id="1691571"/>
    <lineage>
        <taxon>Bacteria</taxon>
        <taxon>Bacillati</taxon>
        <taxon>Actinomycetota</taxon>
        <taxon>Actinomycetes</taxon>
        <taxon>Mycobacteriales</taxon>
        <taxon>Nocardiaceae</taxon>
        <taxon>Nocardia</taxon>
    </lineage>
</organism>
<evidence type="ECO:0000313" key="1">
    <source>
        <dbReference type="EMBL" id="MFC4128092.1"/>
    </source>
</evidence>
<dbReference type="EMBL" id="JBHSBA010000015">
    <property type="protein sequence ID" value="MFC4128092.1"/>
    <property type="molecule type" value="Genomic_DNA"/>
</dbReference>
<sequence length="608" mass="67120">MTATEYLLQDETPEDVSDDEIRQRNRILEFLRSVPDDAFTRLQYFQPQIGCFNRCAFCSQHAANVVWQLPRSSLRALIWAMRTTASERGIAIASERTHKPRVLFPYIDNDIGSYSELLDYVRLCSAELGCGVRITTVGFARSNPQLQQMHSALAELPVDALAGVRLSFTPWTWSYTAAAESRRPGARQEYLLDFANVLRTYTPRFTAAESVRERTCVELRFAPLVGRAEVIDEFVDGHHRIRCGPHLLVAVNPAPEAPSMTRITGLDSRCAPDGEPMAAGPVFDLPATEYWHAVVAPMTDVSNDDIERIGTRRRLCLLENVDGAYYAVDPGFDEDGFSGLNIYPESLTRKAGYNDMQRVFLTALLAVKKSAGIGRRAEWPDATAADVDAVLSEIRARADAWSARDPRKCEHIRTSVLPLVEDYWWALSTAGLPPSYFFSRNFTVDTGQIVNQGRANNLFRGLVSVPDEPVTPWEVRGNLVSNSKGDIWRICPVSTAPEPVVTAGVPATERLAGKNLVGGAAGIAVECLVPERISNIAKTGGRLARYTVEQVPVERVSLRAAEDRGLFPGSLTSAQSEPAGDPTLEIRHVGADVPFQPASTEWKERKSG</sequence>
<proteinExistence type="predicted"/>
<evidence type="ECO:0008006" key="3">
    <source>
        <dbReference type="Google" id="ProtNLM"/>
    </source>
</evidence>
<dbReference type="Proteomes" id="UP001595767">
    <property type="component" value="Unassembled WGS sequence"/>
</dbReference>
<name>A0ABV8LB70_9NOCA</name>
<gene>
    <name evidence="1" type="ORF">ACFOW8_24505</name>
</gene>
<comment type="caution">
    <text evidence="1">The sequence shown here is derived from an EMBL/GenBank/DDBJ whole genome shotgun (WGS) entry which is preliminary data.</text>
</comment>
<dbReference type="RefSeq" id="WP_378553821.1">
    <property type="nucleotide sequence ID" value="NZ_JBHSBA010000015.1"/>
</dbReference>
<keyword evidence="2" id="KW-1185">Reference proteome</keyword>
<evidence type="ECO:0000313" key="2">
    <source>
        <dbReference type="Proteomes" id="UP001595767"/>
    </source>
</evidence>
<reference evidence="2" key="1">
    <citation type="journal article" date="2019" name="Int. J. Syst. Evol. Microbiol.">
        <title>The Global Catalogue of Microorganisms (GCM) 10K type strain sequencing project: providing services to taxonomists for standard genome sequencing and annotation.</title>
        <authorList>
            <consortium name="The Broad Institute Genomics Platform"/>
            <consortium name="The Broad Institute Genome Sequencing Center for Infectious Disease"/>
            <person name="Wu L."/>
            <person name="Ma J."/>
        </authorList>
    </citation>
    <scope>NUCLEOTIDE SEQUENCE [LARGE SCALE GENOMIC DNA]</scope>
    <source>
        <strain evidence="2">CGMCC 4.7204</strain>
    </source>
</reference>
<protein>
    <recommendedName>
        <fullName evidence="3">Radical SAM protein</fullName>
    </recommendedName>
</protein>